<organism evidence="1 2">
    <name type="scientific">Molorchus minor</name>
    <dbReference type="NCBI Taxonomy" id="1323400"/>
    <lineage>
        <taxon>Eukaryota</taxon>
        <taxon>Metazoa</taxon>
        <taxon>Ecdysozoa</taxon>
        <taxon>Arthropoda</taxon>
        <taxon>Hexapoda</taxon>
        <taxon>Insecta</taxon>
        <taxon>Pterygota</taxon>
        <taxon>Neoptera</taxon>
        <taxon>Endopterygota</taxon>
        <taxon>Coleoptera</taxon>
        <taxon>Polyphaga</taxon>
        <taxon>Cucujiformia</taxon>
        <taxon>Chrysomeloidea</taxon>
        <taxon>Cerambycidae</taxon>
        <taxon>Lamiinae</taxon>
        <taxon>Monochamini</taxon>
        <taxon>Molorchus</taxon>
    </lineage>
</organism>
<evidence type="ECO:0000313" key="2">
    <source>
        <dbReference type="Proteomes" id="UP001162164"/>
    </source>
</evidence>
<dbReference type="SUPFAM" id="SSF47781">
    <property type="entry name" value="RuvA domain 2-like"/>
    <property type="match status" value="1"/>
</dbReference>
<dbReference type="InterPro" id="IPR039150">
    <property type="entry name" value="TEFM"/>
</dbReference>
<evidence type="ECO:0000313" key="1">
    <source>
        <dbReference type="EMBL" id="KAJ8977678.1"/>
    </source>
</evidence>
<dbReference type="PANTHER" id="PTHR21053:SF2">
    <property type="entry name" value="TRANSCRIPTION ELONGATION FACTOR, MITOCHONDRIAL"/>
    <property type="match status" value="1"/>
</dbReference>
<keyword evidence="2" id="KW-1185">Reference proteome</keyword>
<comment type="caution">
    <text evidence="1">The sequence shown here is derived from an EMBL/GenBank/DDBJ whole genome shotgun (WGS) entry which is preliminary data.</text>
</comment>
<gene>
    <name evidence="1" type="ORF">NQ317_010417</name>
</gene>
<dbReference type="EMBL" id="JAPWTJ010000520">
    <property type="protein sequence ID" value="KAJ8977678.1"/>
    <property type="molecule type" value="Genomic_DNA"/>
</dbReference>
<evidence type="ECO:0008006" key="3">
    <source>
        <dbReference type="Google" id="ProtNLM"/>
    </source>
</evidence>
<name>A0ABQ9JJ76_9CUCU</name>
<protein>
    <recommendedName>
        <fullName evidence="3">Transcription elongation factor, mitochondrial</fullName>
    </recommendedName>
</protein>
<dbReference type="Proteomes" id="UP001162164">
    <property type="component" value="Unassembled WGS sequence"/>
</dbReference>
<proteinExistence type="predicted"/>
<reference evidence="1" key="1">
    <citation type="journal article" date="2023" name="Insect Mol. Biol.">
        <title>Genome sequencing provides insights into the evolution of gene families encoding plant cell wall-degrading enzymes in longhorned beetles.</title>
        <authorList>
            <person name="Shin N.R."/>
            <person name="Okamura Y."/>
            <person name="Kirsch R."/>
            <person name="Pauchet Y."/>
        </authorList>
    </citation>
    <scope>NUCLEOTIDE SEQUENCE</scope>
    <source>
        <strain evidence="1">MMC_N1</strain>
    </source>
</reference>
<dbReference type="PANTHER" id="PTHR21053">
    <property type="entry name" value="TRANSCRIPTION ELONGATION FACTOR, MITOCHONDRIAL"/>
    <property type="match status" value="1"/>
</dbReference>
<dbReference type="Gene3D" id="1.10.150.280">
    <property type="entry name" value="AF1531-like domain"/>
    <property type="match status" value="1"/>
</dbReference>
<accession>A0ABQ9JJ76</accession>
<dbReference type="InterPro" id="IPR010994">
    <property type="entry name" value="RuvA_2-like"/>
</dbReference>
<sequence>MSILTRRISLIHTLSIYGNQTVKCFVNTMNATEILTFKTNFTIEEQEKILNTLNDSDSGELSRFHISKNRIKNLQNWKYKKGPFRTLNDVLEVEGLGEKVLEKICHNIITENKVDNNGNTVVSKRLKQLITPPIDGSMQKIGIHLASMGISWAKLYRDQNKVTDWDYEDFSSLPKKMLPADTFKLALKVLHKLPTADIYILEGNHTISPQNISQSASVSLYTQHLELSSMLIALINTSVQHNSVLQEVENNKMQQYMENKVFHLRAKVPARLFRTLVGTEKVAALTAVSQLVKSDEASDDFLLPCTPISIEDNLRHAFLAKSSANKELLGQALMLVVSFMDLCIYKNPTSISALSSNKAKS</sequence>